<dbReference type="Proteomes" id="UP001163821">
    <property type="component" value="Unassembled WGS sequence"/>
</dbReference>
<evidence type="ECO:0000313" key="4">
    <source>
        <dbReference type="Proteomes" id="UP001163821"/>
    </source>
</evidence>
<feature type="transmembrane region" description="Helical" evidence="1">
    <location>
        <begin position="123"/>
        <end position="143"/>
    </location>
</feature>
<evidence type="ECO:0000313" key="3">
    <source>
        <dbReference type="EMBL" id="MCW0483251.1"/>
    </source>
</evidence>
<dbReference type="Gene3D" id="3.40.250.10">
    <property type="entry name" value="Rhodanese-like domain"/>
    <property type="match status" value="1"/>
</dbReference>
<evidence type="ECO:0000259" key="2">
    <source>
        <dbReference type="PROSITE" id="PS50206"/>
    </source>
</evidence>
<dbReference type="RefSeq" id="WP_282591853.1">
    <property type="nucleotide sequence ID" value="NZ_JAPAAF010000014.1"/>
</dbReference>
<feature type="transmembrane region" description="Helical" evidence="1">
    <location>
        <begin position="90"/>
        <end position="117"/>
    </location>
</feature>
<name>A0AA41Y833_9BACT</name>
<keyword evidence="1" id="KW-0812">Transmembrane</keyword>
<feature type="transmembrane region" description="Helical" evidence="1">
    <location>
        <begin position="205"/>
        <end position="222"/>
    </location>
</feature>
<dbReference type="AlphaFoldDB" id="A0AA41Y833"/>
<dbReference type="InterPro" id="IPR007272">
    <property type="entry name" value="Sulf_transp_TsuA/YedE"/>
</dbReference>
<evidence type="ECO:0000256" key="1">
    <source>
        <dbReference type="SAM" id="Phobius"/>
    </source>
</evidence>
<feature type="transmembrane region" description="Helical" evidence="1">
    <location>
        <begin position="164"/>
        <end position="185"/>
    </location>
</feature>
<keyword evidence="4" id="KW-1185">Reference proteome</keyword>
<feature type="transmembrane region" description="Helical" evidence="1">
    <location>
        <begin position="49"/>
        <end position="69"/>
    </location>
</feature>
<keyword evidence="1" id="KW-1133">Transmembrane helix</keyword>
<dbReference type="Pfam" id="PF04143">
    <property type="entry name" value="Sulf_transp"/>
    <property type="match status" value="1"/>
</dbReference>
<sequence>MGPLVPYIISEEFSLVIALLLGIAFGFILEQAGFSSTKKLVGLFYGYDFTVLRVFFTAGITAMAGVLLLGHYGLLDLDIIYVNPTFLQSALLGGAIMGAGFIIGGFCPGTSVCAAAIGKLDAMTFIFGSILGVWVFTESFPLLENFYTANNMGNMRISDFLGMSNIQFGFILAAVAVMAFVATWFIESKVNNRTTSVPHPLGTKYLLAGGVLFVVLAVVAFLPGRDDIIKSRIAEAKRQQKCVFREMSADKLANEIVNNYYAINVIDVRTPEEFDKFHIPMAINMPFDRMMDRQWESILRQRMKTNIFYADSDTLVKMACLKANYIGKSDNFILHETAGEFQQMFFMADAPPPGSPKHLNEVYNFRSQAAAGMQSLVNSLKNIGAPVKKEVTKVRGGC</sequence>
<dbReference type="CDD" id="cd00158">
    <property type="entry name" value="RHOD"/>
    <property type="match status" value="1"/>
</dbReference>
<keyword evidence="1" id="KW-0472">Membrane</keyword>
<dbReference type="SUPFAM" id="SSF52821">
    <property type="entry name" value="Rhodanese/Cell cycle control phosphatase"/>
    <property type="match status" value="1"/>
</dbReference>
<dbReference type="EMBL" id="JAPAAF010000014">
    <property type="protein sequence ID" value="MCW0483251.1"/>
    <property type="molecule type" value="Genomic_DNA"/>
</dbReference>
<dbReference type="Pfam" id="PF00581">
    <property type="entry name" value="Rhodanese"/>
    <property type="match status" value="1"/>
</dbReference>
<feature type="transmembrane region" description="Helical" evidence="1">
    <location>
        <begin position="12"/>
        <end position="29"/>
    </location>
</feature>
<protein>
    <submittedName>
        <fullName evidence="3">YeeE/YedE thiosulfate transporter family protein</fullName>
    </submittedName>
</protein>
<feature type="domain" description="Rhodanese" evidence="2">
    <location>
        <begin position="259"/>
        <end position="337"/>
    </location>
</feature>
<accession>A0AA41Y833</accession>
<dbReference type="InterPro" id="IPR036873">
    <property type="entry name" value="Rhodanese-like_dom_sf"/>
</dbReference>
<proteinExistence type="predicted"/>
<dbReference type="InterPro" id="IPR001763">
    <property type="entry name" value="Rhodanese-like_dom"/>
</dbReference>
<gene>
    <name evidence="3" type="ORF">N2K84_10955</name>
</gene>
<reference evidence="3" key="1">
    <citation type="submission" date="2022-10" db="EMBL/GenBank/DDBJ databases">
        <title>Gaoshiqiia sediminis gen. nov., sp. nov., isolated from coastal sediment.</title>
        <authorList>
            <person name="Yu W.X."/>
            <person name="Mu D.S."/>
            <person name="Du J.Z."/>
            <person name="Liang Y.Q."/>
        </authorList>
    </citation>
    <scope>NUCLEOTIDE SEQUENCE</scope>
    <source>
        <strain evidence="3">A06</strain>
    </source>
</reference>
<dbReference type="PROSITE" id="PS50206">
    <property type="entry name" value="RHODANESE_3"/>
    <property type="match status" value="1"/>
</dbReference>
<comment type="caution">
    <text evidence="3">The sequence shown here is derived from an EMBL/GenBank/DDBJ whole genome shotgun (WGS) entry which is preliminary data.</text>
</comment>
<organism evidence="3 4">
    <name type="scientific">Gaoshiqia sediminis</name>
    <dbReference type="NCBI Taxonomy" id="2986998"/>
    <lineage>
        <taxon>Bacteria</taxon>
        <taxon>Pseudomonadati</taxon>
        <taxon>Bacteroidota</taxon>
        <taxon>Bacteroidia</taxon>
        <taxon>Marinilabiliales</taxon>
        <taxon>Prolixibacteraceae</taxon>
        <taxon>Gaoshiqia</taxon>
    </lineage>
</organism>